<dbReference type="Proteomes" id="UP000248806">
    <property type="component" value="Unassembled WGS sequence"/>
</dbReference>
<dbReference type="OrthoDB" id="145398at2"/>
<evidence type="ECO:0000256" key="2">
    <source>
        <dbReference type="ARBA" id="ARBA00022475"/>
    </source>
</evidence>
<dbReference type="EMBL" id="QKUF01000028">
    <property type="protein sequence ID" value="PZW22943.1"/>
    <property type="molecule type" value="Genomic_DNA"/>
</dbReference>
<feature type="transmembrane region" description="Helical" evidence="6">
    <location>
        <begin position="187"/>
        <end position="208"/>
    </location>
</feature>
<comment type="caution">
    <text evidence="7">The sequence shown here is derived from an EMBL/GenBank/DDBJ whole genome shotgun (WGS) entry which is preliminary data.</text>
</comment>
<dbReference type="AlphaFoldDB" id="A0A326TZK7"/>
<dbReference type="GO" id="GO:0005886">
    <property type="term" value="C:plasma membrane"/>
    <property type="evidence" value="ECO:0007669"/>
    <property type="project" value="UniProtKB-SubCell"/>
</dbReference>
<name>A0A326TZK7_THEHA</name>
<evidence type="ECO:0000313" key="8">
    <source>
        <dbReference type="Proteomes" id="UP000248806"/>
    </source>
</evidence>
<feature type="transmembrane region" description="Helical" evidence="6">
    <location>
        <begin position="263"/>
        <end position="286"/>
    </location>
</feature>
<gene>
    <name evidence="7" type="ORF">EI42_05155</name>
</gene>
<feature type="transmembrane region" description="Helical" evidence="6">
    <location>
        <begin position="236"/>
        <end position="257"/>
    </location>
</feature>
<evidence type="ECO:0000256" key="4">
    <source>
        <dbReference type="ARBA" id="ARBA00022989"/>
    </source>
</evidence>
<comment type="subcellular location">
    <subcellularLocation>
        <location evidence="1">Cell membrane</location>
        <topology evidence="1">Multi-pass membrane protein</topology>
    </subcellularLocation>
</comment>
<keyword evidence="2" id="KW-1003">Cell membrane</keyword>
<proteinExistence type="predicted"/>
<reference evidence="7 8" key="1">
    <citation type="submission" date="2018-06" db="EMBL/GenBank/DDBJ databases">
        <title>Genomic Encyclopedia of Archaeal and Bacterial Type Strains, Phase II (KMG-II): from individual species to whole genera.</title>
        <authorList>
            <person name="Goeker M."/>
        </authorList>
    </citation>
    <scope>NUCLEOTIDE SEQUENCE [LARGE SCALE GENOMIC DNA]</scope>
    <source>
        <strain evidence="7 8">ATCC BAA-1881</strain>
    </source>
</reference>
<keyword evidence="5 6" id="KW-0472">Membrane</keyword>
<feature type="transmembrane region" description="Helical" evidence="6">
    <location>
        <begin position="368"/>
        <end position="388"/>
    </location>
</feature>
<evidence type="ECO:0000256" key="6">
    <source>
        <dbReference type="SAM" id="Phobius"/>
    </source>
</evidence>
<feature type="transmembrane region" description="Helical" evidence="6">
    <location>
        <begin position="337"/>
        <end position="356"/>
    </location>
</feature>
<dbReference type="InterPro" id="IPR050833">
    <property type="entry name" value="Poly_Biosynth_Transport"/>
</dbReference>
<accession>A0A326TZK7</accession>
<feature type="transmembrane region" description="Helical" evidence="6">
    <location>
        <begin position="394"/>
        <end position="414"/>
    </location>
</feature>
<feature type="transmembrane region" description="Helical" evidence="6">
    <location>
        <begin position="161"/>
        <end position="181"/>
    </location>
</feature>
<feature type="transmembrane region" description="Helical" evidence="6">
    <location>
        <begin position="123"/>
        <end position="149"/>
    </location>
</feature>
<keyword evidence="4 6" id="KW-1133">Transmembrane helix</keyword>
<protein>
    <submittedName>
        <fullName evidence="7">O-antigen/teichoic acid export membrane protein</fullName>
    </submittedName>
</protein>
<sequence>MKAKLQYWFKTYGDLLTNAGSLIGTSVVTSGMGFIYWWIVSLRFPKGVVGISTAIISAMMLLGTISTVGLGTFLIGELPRTTEKRASLIGASLLLASLMGTLAGILFALLVPSLSSHFHELRTSIMTVLLFATGVSLTACTLVLDQALLGLLCGTQQLLRNILFACIKLLALLPVELGLLHKSWASIYVTWIIGNVCSMMVLFLYWMIKGQHRHRMRIWSDWNWLKKPGKTAGQHYLFNLALQATPLLLPVLVTMSLSATTNAIFYSAWMIANFLTMIPLALTTILNARAAAHPESLTSNVRITLGLSVPLSGIAYGVLFVCAGFVMSLFGYRHNEQAVLCLQILGLSVFPATIRYHFVTIYRLRQRILHIVLPMFLCCIVELGAAALGARMGGLVGLSLGWLTVACTEACFMIRTVYQAMHHTSDDSSLDAIQEAVYTGRV</sequence>
<dbReference type="RefSeq" id="WP_111325438.1">
    <property type="nucleotide sequence ID" value="NZ_BIFX01000001.1"/>
</dbReference>
<feature type="transmembrane region" description="Helical" evidence="6">
    <location>
        <begin position="88"/>
        <end position="111"/>
    </location>
</feature>
<evidence type="ECO:0000256" key="5">
    <source>
        <dbReference type="ARBA" id="ARBA00023136"/>
    </source>
</evidence>
<dbReference type="PANTHER" id="PTHR30250:SF11">
    <property type="entry name" value="O-ANTIGEN TRANSPORTER-RELATED"/>
    <property type="match status" value="1"/>
</dbReference>
<evidence type="ECO:0000313" key="7">
    <source>
        <dbReference type="EMBL" id="PZW22943.1"/>
    </source>
</evidence>
<feature type="transmembrane region" description="Helical" evidence="6">
    <location>
        <begin position="21"/>
        <end position="39"/>
    </location>
</feature>
<keyword evidence="8" id="KW-1185">Reference proteome</keyword>
<evidence type="ECO:0000256" key="3">
    <source>
        <dbReference type="ARBA" id="ARBA00022692"/>
    </source>
</evidence>
<organism evidence="7 8">
    <name type="scientific">Thermosporothrix hazakensis</name>
    <dbReference type="NCBI Taxonomy" id="644383"/>
    <lineage>
        <taxon>Bacteria</taxon>
        <taxon>Bacillati</taxon>
        <taxon>Chloroflexota</taxon>
        <taxon>Ktedonobacteria</taxon>
        <taxon>Ktedonobacterales</taxon>
        <taxon>Thermosporotrichaceae</taxon>
        <taxon>Thermosporothrix</taxon>
    </lineage>
</organism>
<keyword evidence="3 6" id="KW-0812">Transmembrane</keyword>
<evidence type="ECO:0000256" key="1">
    <source>
        <dbReference type="ARBA" id="ARBA00004651"/>
    </source>
</evidence>
<feature type="transmembrane region" description="Helical" evidence="6">
    <location>
        <begin position="51"/>
        <end position="76"/>
    </location>
</feature>
<feature type="transmembrane region" description="Helical" evidence="6">
    <location>
        <begin position="307"/>
        <end position="331"/>
    </location>
</feature>
<dbReference type="PANTHER" id="PTHR30250">
    <property type="entry name" value="PST FAMILY PREDICTED COLANIC ACID TRANSPORTER"/>
    <property type="match status" value="1"/>
</dbReference>